<evidence type="ECO:0000256" key="4">
    <source>
        <dbReference type="ARBA" id="ARBA00031367"/>
    </source>
</evidence>
<accession>A0A1G5QWD3</accession>
<dbReference type="SUPFAM" id="SSF51735">
    <property type="entry name" value="NAD(P)-binding Rossmann-fold domains"/>
    <property type="match status" value="1"/>
</dbReference>
<dbReference type="InterPro" id="IPR001509">
    <property type="entry name" value="Epimerase_deHydtase"/>
</dbReference>
<evidence type="ECO:0000313" key="7">
    <source>
        <dbReference type="EMBL" id="SCZ65898.1"/>
    </source>
</evidence>
<evidence type="ECO:0000256" key="5">
    <source>
        <dbReference type="ARBA" id="ARBA00033067"/>
    </source>
</evidence>
<evidence type="ECO:0000256" key="2">
    <source>
        <dbReference type="ARBA" id="ARBA00007637"/>
    </source>
</evidence>
<organism evidence="7 8">
    <name type="scientific">Thiohalomonas denitrificans</name>
    <dbReference type="NCBI Taxonomy" id="415747"/>
    <lineage>
        <taxon>Bacteria</taxon>
        <taxon>Pseudomonadati</taxon>
        <taxon>Pseudomonadota</taxon>
        <taxon>Gammaproteobacteria</taxon>
        <taxon>Thiohalomonadales</taxon>
        <taxon>Thiohalomonadaceae</taxon>
        <taxon>Thiohalomonas</taxon>
    </lineage>
</organism>
<evidence type="ECO:0000256" key="1">
    <source>
        <dbReference type="ARBA" id="ARBA00004947"/>
    </source>
</evidence>
<dbReference type="Pfam" id="PF01370">
    <property type="entry name" value="Epimerase"/>
    <property type="match status" value="1"/>
</dbReference>
<dbReference type="Proteomes" id="UP000199648">
    <property type="component" value="Unassembled WGS sequence"/>
</dbReference>
<dbReference type="PANTHER" id="PTHR43725:SF53">
    <property type="entry name" value="UDP-ARABINOSE 4-EPIMERASE 1"/>
    <property type="match status" value="1"/>
</dbReference>
<keyword evidence="8" id="KW-1185">Reference proteome</keyword>
<protein>
    <recommendedName>
        <fullName evidence="3">UDP-glucose 4-epimerase</fullName>
    </recommendedName>
    <alternativeName>
        <fullName evidence="5">Galactowaldenase</fullName>
    </alternativeName>
    <alternativeName>
        <fullName evidence="4">UDP-galactose 4-epimerase</fullName>
    </alternativeName>
</protein>
<comment type="similarity">
    <text evidence="2">Belongs to the NAD(P)-dependent epimerase/dehydratase family.</text>
</comment>
<dbReference type="OrthoDB" id="9803010at2"/>
<dbReference type="InterPro" id="IPR036291">
    <property type="entry name" value="NAD(P)-bd_dom_sf"/>
</dbReference>
<comment type="pathway">
    <text evidence="1">Carbohydrate metabolism; galactose metabolism.</text>
</comment>
<dbReference type="Gene3D" id="3.90.25.10">
    <property type="entry name" value="UDP-galactose 4-epimerase, domain 1"/>
    <property type="match status" value="2"/>
</dbReference>
<proteinExistence type="inferred from homology"/>
<dbReference type="PANTHER" id="PTHR43725">
    <property type="entry name" value="UDP-GLUCOSE 4-EPIMERASE"/>
    <property type="match status" value="1"/>
</dbReference>
<evidence type="ECO:0000256" key="3">
    <source>
        <dbReference type="ARBA" id="ARBA00018569"/>
    </source>
</evidence>
<dbReference type="AlphaFoldDB" id="A0A1G5QWD3"/>
<gene>
    <name evidence="7" type="ORF">SAMN03097708_02898</name>
</gene>
<feature type="domain" description="NAD-dependent epimerase/dehydratase" evidence="6">
    <location>
        <begin position="3"/>
        <end position="201"/>
    </location>
</feature>
<name>A0A1G5QWD3_9GAMM</name>
<reference evidence="7 8" key="1">
    <citation type="submission" date="2016-10" db="EMBL/GenBank/DDBJ databases">
        <authorList>
            <person name="de Groot N.N."/>
        </authorList>
    </citation>
    <scope>NUCLEOTIDE SEQUENCE [LARGE SCALE GENOMIC DNA]</scope>
    <source>
        <strain evidence="7 8">HLD2</strain>
    </source>
</reference>
<dbReference type="EMBL" id="FMWD01000010">
    <property type="protein sequence ID" value="SCZ65898.1"/>
    <property type="molecule type" value="Genomic_DNA"/>
</dbReference>
<dbReference type="RefSeq" id="WP_092998586.1">
    <property type="nucleotide sequence ID" value="NZ_FMWD01000010.1"/>
</dbReference>
<evidence type="ECO:0000259" key="6">
    <source>
        <dbReference type="Pfam" id="PF01370"/>
    </source>
</evidence>
<sequence>MRVLVVGGTGYIGSHMVKLLAAEGMRVTVFDNLSSGHREAVGDAELVEGDRADRTSLTTLFRQRRFSAVMHFASSIQVGESIPEPAEYYRNSVSNILNVLDAMVAAGVRHCIFSSSAAIFGEPERVPITEEHPKAPTNPYGRTKWFVEQILEDYERAYGLQSICLRYFNAAGADRGGALDERHDPETHLIPLVLRAAAGRRPSVSPARLVADSTRIQAALGWKPRYPHLKSIVRHAWQRESRQAGD</sequence>
<dbReference type="STRING" id="415747.SAMN03097708_02898"/>
<dbReference type="GO" id="GO:0033499">
    <property type="term" value="P:galactose catabolic process via UDP-galactose, Leloir pathway"/>
    <property type="evidence" value="ECO:0007669"/>
    <property type="project" value="TreeGrafter"/>
</dbReference>
<dbReference type="Gene3D" id="3.40.50.720">
    <property type="entry name" value="NAD(P)-binding Rossmann-like Domain"/>
    <property type="match status" value="1"/>
</dbReference>
<evidence type="ECO:0000313" key="8">
    <source>
        <dbReference type="Proteomes" id="UP000199648"/>
    </source>
</evidence>